<dbReference type="AlphaFoldDB" id="A0AAU7X4N5"/>
<dbReference type="KEGG" id="mflg:ABS361_13325"/>
<protein>
    <submittedName>
        <fullName evidence="2">Type II toxin-antitoxin system RelE/ParE family toxin</fullName>
    </submittedName>
</protein>
<dbReference type="Pfam" id="PF05016">
    <property type="entry name" value="ParE_toxin"/>
    <property type="match status" value="1"/>
</dbReference>
<dbReference type="Gene3D" id="3.30.2310.20">
    <property type="entry name" value="RelE-like"/>
    <property type="match status" value="1"/>
</dbReference>
<gene>
    <name evidence="2" type="ORF">ABS361_13325</name>
</gene>
<reference evidence="2" key="1">
    <citation type="submission" date="2024-06" db="EMBL/GenBank/DDBJ databases">
        <title>Methylostella associata gen. nov., sp. nov., a novel Ancalomicrobiaceae-affiliated facultatively methylotrophic bacteria that feed on methanotrophs of the genus Methylococcus.</title>
        <authorList>
            <person name="Saltykova V."/>
            <person name="Danilova O.V."/>
            <person name="Oshkin I.Y."/>
            <person name="Belova S.E."/>
            <person name="Pimenov N.V."/>
            <person name="Dedysh S.N."/>
        </authorList>
    </citation>
    <scope>NUCLEOTIDE SEQUENCE</scope>
    <source>
        <strain evidence="2">S20</strain>
    </source>
</reference>
<dbReference type="InterPro" id="IPR007712">
    <property type="entry name" value="RelE/ParE_toxin"/>
</dbReference>
<proteinExistence type="predicted"/>
<accession>A0AAU7X4N5</accession>
<keyword evidence="1" id="KW-1277">Toxin-antitoxin system</keyword>
<evidence type="ECO:0000313" key="2">
    <source>
        <dbReference type="EMBL" id="XBY43084.1"/>
    </source>
</evidence>
<name>A0AAU7X4N5_9HYPH</name>
<evidence type="ECO:0000256" key="1">
    <source>
        <dbReference type="ARBA" id="ARBA00022649"/>
    </source>
</evidence>
<dbReference type="InterPro" id="IPR035093">
    <property type="entry name" value="RelE/ParE_toxin_dom_sf"/>
</dbReference>
<dbReference type="RefSeq" id="WP_407048186.1">
    <property type="nucleotide sequence ID" value="NZ_CP158568.1"/>
</dbReference>
<sequence>MVRRVRLRREAEDDLLAIHRYIARRASPIIARRYLDRIGGFLESLGHTPERGSIRDDVRPGLRIIGFERRVNVAFVVEADEVVVLRILYGGRQFGG</sequence>
<dbReference type="EMBL" id="CP158568">
    <property type="protein sequence ID" value="XBY43084.1"/>
    <property type="molecule type" value="Genomic_DNA"/>
</dbReference>
<organism evidence="2">
    <name type="scientific">Methyloraptor flagellatus</name>
    <dbReference type="NCBI Taxonomy" id="3162530"/>
    <lineage>
        <taxon>Bacteria</taxon>
        <taxon>Pseudomonadati</taxon>
        <taxon>Pseudomonadota</taxon>
        <taxon>Alphaproteobacteria</taxon>
        <taxon>Hyphomicrobiales</taxon>
        <taxon>Ancalomicrobiaceae</taxon>
        <taxon>Methyloraptor</taxon>
    </lineage>
</organism>